<keyword evidence="4" id="KW-0805">Transcription regulation</keyword>
<dbReference type="GO" id="GO:0043565">
    <property type="term" value="F:sequence-specific DNA binding"/>
    <property type="evidence" value="ECO:0007669"/>
    <property type="project" value="InterPro"/>
</dbReference>
<dbReference type="PROSITE" id="PS51038">
    <property type="entry name" value="BAH"/>
    <property type="match status" value="1"/>
</dbReference>
<evidence type="ECO:0000313" key="12">
    <source>
        <dbReference type="EMBL" id="PNG99641.1"/>
    </source>
</evidence>
<keyword evidence="5" id="KW-0804">Transcription</keyword>
<feature type="non-terminal residue" evidence="12">
    <location>
        <position position="1"/>
    </location>
</feature>
<feature type="region of interest" description="Disordered" evidence="9">
    <location>
        <begin position="194"/>
        <end position="236"/>
    </location>
</feature>
<comment type="caution">
    <text evidence="12">The sequence shown here is derived from an EMBL/GenBank/DDBJ whole genome shotgun (WGS) entry which is preliminary data.</text>
</comment>
<evidence type="ECO:0000259" key="10">
    <source>
        <dbReference type="PROSITE" id="PS50114"/>
    </source>
</evidence>
<dbReference type="InterPro" id="IPR013088">
    <property type="entry name" value="Znf_NHR/GATA"/>
</dbReference>
<dbReference type="OrthoDB" id="541196at2759"/>
<evidence type="ECO:0000256" key="8">
    <source>
        <dbReference type="PROSITE-ProRule" id="PRU00094"/>
    </source>
</evidence>
<proteinExistence type="inferred from homology"/>
<dbReference type="GO" id="GO:0006355">
    <property type="term" value="P:regulation of DNA-templated transcription"/>
    <property type="evidence" value="ECO:0007669"/>
    <property type="project" value="InterPro"/>
</dbReference>
<protein>
    <submittedName>
        <fullName evidence="12">GATA transcription factor 1</fullName>
    </submittedName>
</protein>
<keyword evidence="3" id="KW-0862">Zinc</keyword>
<dbReference type="SMART" id="SM00401">
    <property type="entry name" value="ZnF_GATA"/>
    <property type="match status" value="1"/>
</dbReference>
<evidence type="ECO:0000256" key="4">
    <source>
        <dbReference type="ARBA" id="ARBA00023015"/>
    </source>
</evidence>
<dbReference type="Proteomes" id="UP000236333">
    <property type="component" value="Unassembled WGS sequence"/>
</dbReference>
<evidence type="ECO:0000256" key="2">
    <source>
        <dbReference type="ARBA" id="ARBA00022771"/>
    </source>
</evidence>
<dbReference type="InterPro" id="IPR001025">
    <property type="entry name" value="BAH_dom"/>
</dbReference>
<dbReference type="EMBL" id="PGGS01002413">
    <property type="protein sequence ID" value="PNG99641.1"/>
    <property type="molecule type" value="Genomic_DNA"/>
</dbReference>
<name>A0A2J7ZH88_9CHLO</name>
<dbReference type="Pfam" id="PF00320">
    <property type="entry name" value="GATA"/>
    <property type="match status" value="1"/>
</dbReference>
<dbReference type="InterPro" id="IPR000679">
    <property type="entry name" value="Znf_GATA"/>
</dbReference>
<keyword evidence="1" id="KW-0479">Metal-binding</keyword>
<dbReference type="SUPFAM" id="SSF57716">
    <property type="entry name" value="Glucocorticoid receptor-like (DNA-binding domain)"/>
    <property type="match status" value="1"/>
</dbReference>
<accession>A0A2J7ZH88</accession>
<evidence type="ECO:0000259" key="11">
    <source>
        <dbReference type="PROSITE" id="PS51038"/>
    </source>
</evidence>
<dbReference type="AlphaFoldDB" id="A0A2J7ZH88"/>
<dbReference type="GO" id="GO:0003682">
    <property type="term" value="F:chromatin binding"/>
    <property type="evidence" value="ECO:0007669"/>
    <property type="project" value="InterPro"/>
</dbReference>
<sequence>TDPSAAPLQVAWYERRFNLDGVGCEREVVALEEAPSVNPIGCISGKCFIAKAVSKDEAERLADGDGMEVFFCRGVFQQQLNSFMPYPELGEDAAAGGCKRSGKRQPGVSEMVADSEDAVTQKRVRYADEQAAAPVRRTGKLVSGRTCVECGATQTPQWREGPAGPKTLCNACGVRYVRAQQRASKRAVALGLSRSACGSGGRQSRAPKGAKADAARCSPVRAAPSDAPPQQRPSRQAALLAANKTAQYARTGVFPQSAMDIQPYGSVQATAAVQHQQQHHNHHHAADASSGGSGGGAVCGSAPTAAAHALSGTPDCSPFHDPCGSEQEGVTVEVVVGSTEGDADCCGAASASAAGAPAAAGDACAYPLPASCPQLPPPFASFLAASSAGALGEGAAATGLALAASPVLVAVAMGVPGRDAMVPVLPLPSAPPATHALACHPHGALLGGGGGGLLRMSSDALRLAASNPNGCVLLAPGHHSHRDLCGAAERAASRGSGGGGGCTPSLSGGSLGLAAAACCDDHPTAPLVVSVPVSPTSARVGGYAAVYDAAGLGTCAEAEEEDARMEEAFGGGCLHEHHHHRLQLQLHMEGCGGGGGMLQCGGGVEDEFGPLVEAEVDFGLGADGGMGLGGGDEGLFDE</sequence>
<dbReference type="GO" id="GO:0008270">
    <property type="term" value="F:zinc ion binding"/>
    <property type="evidence" value="ECO:0007669"/>
    <property type="project" value="UniProtKB-KW"/>
</dbReference>
<dbReference type="PANTHER" id="PTHR47172:SF24">
    <property type="entry name" value="GATA ZINC FINGER DOMAIN-CONTAINING PROTEIN 14-RELATED"/>
    <property type="match status" value="1"/>
</dbReference>
<evidence type="ECO:0000256" key="9">
    <source>
        <dbReference type="SAM" id="MobiDB-lite"/>
    </source>
</evidence>
<feature type="region of interest" description="Disordered" evidence="9">
    <location>
        <begin position="270"/>
        <end position="297"/>
    </location>
</feature>
<evidence type="ECO:0000256" key="6">
    <source>
        <dbReference type="ARBA" id="ARBA00024019"/>
    </source>
</evidence>
<feature type="domain" description="GATA-type" evidence="10">
    <location>
        <begin position="141"/>
        <end position="176"/>
    </location>
</feature>
<organism evidence="12 13">
    <name type="scientific">Tetrabaena socialis</name>
    <dbReference type="NCBI Taxonomy" id="47790"/>
    <lineage>
        <taxon>Eukaryota</taxon>
        <taxon>Viridiplantae</taxon>
        <taxon>Chlorophyta</taxon>
        <taxon>core chlorophytes</taxon>
        <taxon>Chlorophyceae</taxon>
        <taxon>CS clade</taxon>
        <taxon>Chlamydomonadales</taxon>
        <taxon>Tetrabaenaceae</taxon>
        <taxon>Tetrabaena</taxon>
    </lineage>
</organism>
<keyword evidence="2 8" id="KW-0863">Zinc-finger</keyword>
<dbReference type="Gene3D" id="3.30.50.10">
    <property type="entry name" value="Erythroid Transcription Factor GATA-1, subunit A"/>
    <property type="match status" value="1"/>
</dbReference>
<evidence type="ECO:0000256" key="5">
    <source>
        <dbReference type="ARBA" id="ARBA00023163"/>
    </source>
</evidence>
<dbReference type="PANTHER" id="PTHR47172">
    <property type="entry name" value="OS01G0976800 PROTEIN"/>
    <property type="match status" value="1"/>
</dbReference>
<feature type="domain" description="BAH" evidence="11">
    <location>
        <begin position="1"/>
        <end position="87"/>
    </location>
</feature>
<gene>
    <name evidence="12" type="ORF">TSOC_014575</name>
</gene>
<dbReference type="PROSITE" id="PS00344">
    <property type="entry name" value="GATA_ZN_FINGER_1"/>
    <property type="match status" value="1"/>
</dbReference>
<dbReference type="PROSITE" id="PS50114">
    <property type="entry name" value="GATA_ZN_FINGER_2"/>
    <property type="match status" value="1"/>
</dbReference>
<dbReference type="CDD" id="cd00202">
    <property type="entry name" value="ZnF_GATA"/>
    <property type="match status" value="1"/>
</dbReference>
<evidence type="ECO:0000256" key="1">
    <source>
        <dbReference type="ARBA" id="ARBA00022723"/>
    </source>
</evidence>
<evidence type="ECO:0000256" key="7">
    <source>
        <dbReference type="ARBA" id="ARBA00037539"/>
    </source>
</evidence>
<reference evidence="12 13" key="1">
    <citation type="journal article" date="2017" name="Mol. Biol. Evol.">
        <title>The 4-celled Tetrabaena socialis nuclear genome reveals the essential components for genetic control of cell number at the origin of multicellularity in the volvocine lineage.</title>
        <authorList>
            <person name="Featherston J."/>
            <person name="Arakaki Y."/>
            <person name="Hanschen E.R."/>
            <person name="Ferris P.J."/>
            <person name="Michod R.E."/>
            <person name="Olson B.J.S.C."/>
            <person name="Nozaki H."/>
            <person name="Durand P.M."/>
        </authorList>
    </citation>
    <scope>NUCLEOTIDE SEQUENCE [LARGE SCALE GENOMIC DNA]</scope>
    <source>
        <strain evidence="12 13">NIES-571</strain>
    </source>
</reference>
<keyword evidence="13" id="KW-1185">Reference proteome</keyword>
<feature type="non-terminal residue" evidence="12">
    <location>
        <position position="638"/>
    </location>
</feature>
<comment type="similarity">
    <text evidence="6">Belongs to the type IV zinc-finger family. Class B subfamily.</text>
</comment>
<evidence type="ECO:0000313" key="13">
    <source>
        <dbReference type="Proteomes" id="UP000236333"/>
    </source>
</evidence>
<comment type="function">
    <text evidence="7">Transcriptional regulator that specifically binds 5'-GATA-3' or 5'-GAT-3' motifs within gene promoters.</text>
</comment>
<evidence type="ECO:0000256" key="3">
    <source>
        <dbReference type="ARBA" id="ARBA00022833"/>
    </source>
</evidence>